<dbReference type="AlphaFoldDB" id="A0AAV3Q871"/>
<organism evidence="2 3">
    <name type="scientific">Lithospermum erythrorhizon</name>
    <name type="common">Purple gromwell</name>
    <name type="synonym">Lithospermum officinale var. erythrorhizon</name>
    <dbReference type="NCBI Taxonomy" id="34254"/>
    <lineage>
        <taxon>Eukaryota</taxon>
        <taxon>Viridiplantae</taxon>
        <taxon>Streptophyta</taxon>
        <taxon>Embryophyta</taxon>
        <taxon>Tracheophyta</taxon>
        <taxon>Spermatophyta</taxon>
        <taxon>Magnoliopsida</taxon>
        <taxon>eudicotyledons</taxon>
        <taxon>Gunneridae</taxon>
        <taxon>Pentapetalae</taxon>
        <taxon>asterids</taxon>
        <taxon>lamiids</taxon>
        <taxon>Boraginales</taxon>
        <taxon>Boraginaceae</taxon>
        <taxon>Boraginoideae</taxon>
        <taxon>Lithospermeae</taxon>
        <taxon>Lithospermum</taxon>
    </lineage>
</organism>
<proteinExistence type="predicted"/>
<dbReference type="Proteomes" id="UP001454036">
    <property type="component" value="Unassembled WGS sequence"/>
</dbReference>
<evidence type="ECO:0000256" key="1">
    <source>
        <dbReference type="SAM" id="MobiDB-lite"/>
    </source>
</evidence>
<feature type="region of interest" description="Disordered" evidence="1">
    <location>
        <begin position="225"/>
        <end position="274"/>
    </location>
</feature>
<dbReference type="EMBL" id="BAABME010035709">
    <property type="protein sequence ID" value="GAA0159735.1"/>
    <property type="molecule type" value="Genomic_DNA"/>
</dbReference>
<protein>
    <submittedName>
        <fullName evidence="2">Uncharacterized protein</fullName>
    </submittedName>
</protein>
<accession>A0AAV3Q871</accession>
<gene>
    <name evidence="2" type="ORF">LIER_43491</name>
</gene>
<name>A0AAV3Q871_LITER</name>
<keyword evidence="3" id="KW-1185">Reference proteome</keyword>
<reference evidence="2 3" key="1">
    <citation type="submission" date="2024-01" db="EMBL/GenBank/DDBJ databases">
        <title>The complete chloroplast genome sequence of Lithospermum erythrorhizon: insights into the phylogenetic relationship among Boraginaceae species and the maternal lineages of purple gromwells.</title>
        <authorList>
            <person name="Okada T."/>
            <person name="Watanabe K."/>
        </authorList>
    </citation>
    <scope>NUCLEOTIDE SEQUENCE [LARGE SCALE GENOMIC DNA]</scope>
</reference>
<comment type="caution">
    <text evidence="2">The sequence shown here is derived from an EMBL/GenBank/DDBJ whole genome shotgun (WGS) entry which is preliminary data.</text>
</comment>
<evidence type="ECO:0000313" key="2">
    <source>
        <dbReference type="EMBL" id="GAA0159735.1"/>
    </source>
</evidence>
<sequence length="274" mass="30130">MCGGKLIGSSYDATPSRWRLAGLRSVLVREKVWDFLEERNFNMSSNIMELSSEHSGSQNYVRDTPANQRLVDDSQTATSVGPRLCEVFFSLLFNFDKVSSLFCSYLADPVPISGDRGSFNKSFSCSSLFIPKKEEEKISGQRGQGPRNWRAIPLVPSTSAKGKDRGGPILLAAKDTTLPNTVPLDRMKGRRLIAFKKLNVVKKRGSLPGRSANVAATLHSSPITAEPISIREPQPLSRSPSPSPAEKRLSEKRPLEGLSSQGRQKKLRTSPGRS</sequence>
<evidence type="ECO:0000313" key="3">
    <source>
        <dbReference type="Proteomes" id="UP001454036"/>
    </source>
</evidence>
<feature type="compositionally biased region" description="Basic and acidic residues" evidence="1">
    <location>
        <begin position="245"/>
        <end position="255"/>
    </location>
</feature>